<protein>
    <submittedName>
        <fullName evidence="1">Uncharacterized protein</fullName>
    </submittedName>
</protein>
<dbReference type="EMBL" id="JABSTQ010000560">
    <property type="protein sequence ID" value="KAG0445317.1"/>
    <property type="molecule type" value="Genomic_DNA"/>
</dbReference>
<sequence length="300" mass="32891">MQMTACFLQNRAWVQRTAEGRQKKWKKDSLHTSCGNRPSIPISPSPKPKMAKKRQALSLETKQSIVKDVESGTKKASVAAKYNVADTTVSAVWKNREQVRKQLQQDSASLSRKRIRTSKHEGVDEASFRWFREARAKNARVSGPMLQAKAKSFGHLFEHKGFDPLNGWIQRFKDRNGISCKVISGETTTIQKCFRNAGFVRDAGNSEDADLRSDAIDEAIGANDVWSDLVAVLREQVLAQHAPRGELSLAGGAAPLHAHGGVLLPVLEQRAAGLGHEVALVARKGSPLVGSLLVSLQVVL</sequence>
<accession>A0AC60R354</accession>
<gene>
    <name evidence="1" type="ORF">HPB47_016809</name>
</gene>
<name>A0AC60R354_IXOPE</name>
<evidence type="ECO:0000313" key="1">
    <source>
        <dbReference type="EMBL" id="KAG0445317.1"/>
    </source>
</evidence>
<comment type="caution">
    <text evidence="1">The sequence shown here is derived from an EMBL/GenBank/DDBJ whole genome shotgun (WGS) entry which is preliminary data.</text>
</comment>
<organism evidence="1 2">
    <name type="scientific">Ixodes persulcatus</name>
    <name type="common">Taiga tick</name>
    <dbReference type="NCBI Taxonomy" id="34615"/>
    <lineage>
        <taxon>Eukaryota</taxon>
        <taxon>Metazoa</taxon>
        <taxon>Ecdysozoa</taxon>
        <taxon>Arthropoda</taxon>
        <taxon>Chelicerata</taxon>
        <taxon>Arachnida</taxon>
        <taxon>Acari</taxon>
        <taxon>Parasitiformes</taxon>
        <taxon>Ixodida</taxon>
        <taxon>Ixodoidea</taxon>
        <taxon>Ixodidae</taxon>
        <taxon>Ixodinae</taxon>
        <taxon>Ixodes</taxon>
    </lineage>
</organism>
<dbReference type="Proteomes" id="UP000805193">
    <property type="component" value="Unassembled WGS sequence"/>
</dbReference>
<keyword evidence="2" id="KW-1185">Reference proteome</keyword>
<proteinExistence type="predicted"/>
<evidence type="ECO:0000313" key="2">
    <source>
        <dbReference type="Proteomes" id="UP000805193"/>
    </source>
</evidence>
<reference evidence="1 2" key="1">
    <citation type="journal article" date="2020" name="Cell">
        <title>Large-Scale Comparative Analyses of Tick Genomes Elucidate Their Genetic Diversity and Vector Capacities.</title>
        <authorList>
            <consortium name="Tick Genome and Microbiome Consortium (TIGMIC)"/>
            <person name="Jia N."/>
            <person name="Wang J."/>
            <person name="Shi W."/>
            <person name="Du L."/>
            <person name="Sun Y."/>
            <person name="Zhan W."/>
            <person name="Jiang J.F."/>
            <person name="Wang Q."/>
            <person name="Zhang B."/>
            <person name="Ji P."/>
            <person name="Bell-Sakyi L."/>
            <person name="Cui X.M."/>
            <person name="Yuan T.T."/>
            <person name="Jiang B.G."/>
            <person name="Yang W.F."/>
            <person name="Lam T.T."/>
            <person name="Chang Q.C."/>
            <person name="Ding S.J."/>
            <person name="Wang X.J."/>
            <person name="Zhu J.G."/>
            <person name="Ruan X.D."/>
            <person name="Zhao L."/>
            <person name="Wei J.T."/>
            <person name="Ye R.Z."/>
            <person name="Que T.C."/>
            <person name="Du C.H."/>
            <person name="Zhou Y.H."/>
            <person name="Cheng J.X."/>
            <person name="Dai P.F."/>
            <person name="Guo W.B."/>
            <person name="Han X.H."/>
            <person name="Huang E.J."/>
            <person name="Li L.F."/>
            <person name="Wei W."/>
            <person name="Gao Y.C."/>
            <person name="Liu J.Z."/>
            <person name="Shao H.Z."/>
            <person name="Wang X."/>
            <person name="Wang C.C."/>
            <person name="Yang T.C."/>
            <person name="Huo Q.B."/>
            <person name="Li W."/>
            <person name="Chen H.Y."/>
            <person name="Chen S.E."/>
            <person name="Zhou L.G."/>
            <person name="Ni X.B."/>
            <person name="Tian J.H."/>
            <person name="Sheng Y."/>
            <person name="Liu T."/>
            <person name="Pan Y.S."/>
            <person name="Xia L.Y."/>
            <person name="Li J."/>
            <person name="Zhao F."/>
            <person name="Cao W.C."/>
        </authorList>
    </citation>
    <scope>NUCLEOTIDE SEQUENCE [LARGE SCALE GENOMIC DNA]</scope>
    <source>
        <strain evidence="1">Iper-2018</strain>
    </source>
</reference>